<dbReference type="EMBL" id="JAJIAO010000001">
    <property type="protein sequence ID" value="MCK8623951.1"/>
    <property type="molecule type" value="Genomic_DNA"/>
</dbReference>
<dbReference type="CDD" id="cd06259">
    <property type="entry name" value="YdcF-like"/>
    <property type="match status" value="1"/>
</dbReference>
<dbReference type="Proteomes" id="UP001522905">
    <property type="component" value="Unassembled WGS sequence"/>
</dbReference>
<dbReference type="InterPro" id="IPR051599">
    <property type="entry name" value="Cell_Envelope_Assoc"/>
</dbReference>
<dbReference type="Gene3D" id="1.25.40.10">
    <property type="entry name" value="Tetratricopeptide repeat domain"/>
    <property type="match status" value="1"/>
</dbReference>
<dbReference type="RefSeq" id="WP_248601336.1">
    <property type="nucleotide sequence ID" value="NZ_JAJIAO010000001.1"/>
</dbReference>
<comment type="caution">
    <text evidence="2">The sequence shown here is derived from an EMBL/GenBank/DDBJ whole genome shotgun (WGS) entry which is preliminary data.</text>
</comment>
<reference evidence="2 3" key="1">
    <citation type="submission" date="2021-11" db="EMBL/GenBank/DDBJ databases">
        <title>Comparative genomics of bee honey and flower isolates.</title>
        <authorList>
            <person name="Bechtner J.D."/>
            <person name="Gallus M.K."/>
            <person name="Ehrmann M."/>
        </authorList>
    </citation>
    <scope>NUCLEOTIDE SEQUENCE [LARGE SCALE GENOMIC DNA]</scope>
    <source>
        <strain evidence="2 3">M161</strain>
    </source>
</reference>
<keyword evidence="3" id="KW-1185">Reference proteome</keyword>
<evidence type="ECO:0000313" key="2">
    <source>
        <dbReference type="EMBL" id="MCK8623951.1"/>
    </source>
</evidence>
<dbReference type="InterPro" id="IPR011990">
    <property type="entry name" value="TPR-like_helical_dom_sf"/>
</dbReference>
<dbReference type="PANTHER" id="PTHR30336">
    <property type="entry name" value="INNER MEMBRANE PROTEIN, PROBABLE PERMEASE"/>
    <property type="match status" value="1"/>
</dbReference>
<dbReference type="InterPro" id="IPR014729">
    <property type="entry name" value="Rossmann-like_a/b/a_fold"/>
</dbReference>
<sequence length="369" mass="42898">METKSRISLFYPRRTGYRVKNISQQDYLQNYNYQYSYPAVLNRLKKLDNRTSKLKFLDKAIKYNYWHKPAIFTANQKSGKPRSYDNEILINFYKLALKLAPRDKKYLTGLASVYRMDNQIANAAIIWQYLLNQNPKDYHSLLNIALYTQLNQREHAFEKSLHRLNKINPAETEQVKQLLNLIQHVPALKPNYAVDDLSLWDDSRHYIVILGAALTIHGNIKEKLRRRLAAGLKLARLQPKAKIIVSGGQVPQEPHTEASKMIEWLVEHGVKRQRILKEEKSRDTVQNAINSNLILQINDARKVTLVSSDNHIQRAYALFQSANYLQGIDYDLQNYAVHETGPQIQPAVHKIISDMLRVKGYWLLPDIQP</sequence>
<accession>A0ABT0I099</accession>
<organism evidence="2 3">
    <name type="scientific">Apilactobacillus xinyiensis</name>
    <dbReference type="NCBI Taxonomy" id="2841032"/>
    <lineage>
        <taxon>Bacteria</taxon>
        <taxon>Bacillati</taxon>
        <taxon>Bacillota</taxon>
        <taxon>Bacilli</taxon>
        <taxon>Lactobacillales</taxon>
        <taxon>Lactobacillaceae</taxon>
        <taxon>Apilactobacillus</taxon>
    </lineage>
</organism>
<protein>
    <submittedName>
        <fullName evidence="2">YdcF family protein</fullName>
    </submittedName>
</protein>
<proteinExistence type="predicted"/>
<dbReference type="Pfam" id="PF02698">
    <property type="entry name" value="DUF218"/>
    <property type="match status" value="1"/>
</dbReference>
<dbReference type="PANTHER" id="PTHR30336:SF4">
    <property type="entry name" value="ENVELOPE BIOGENESIS FACTOR ELYC"/>
    <property type="match status" value="1"/>
</dbReference>
<evidence type="ECO:0000259" key="1">
    <source>
        <dbReference type="Pfam" id="PF02698"/>
    </source>
</evidence>
<dbReference type="Gene3D" id="3.40.50.620">
    <property type="entry name" value="HUPs"/>
    <property type="match status" value="1"/>
</dbReference>
<dbReference type="InterPro" id="IPR003848">
    <property type="entry name" value="DUF218"/>
</dbReference>
<evidence type="ECO:0000313" key="3">
    <source>
        <dbReference type="Proteomes" id="UP001522905"/>
    </source>
</evidence>
<dbReference type="SUPFAM" id="SSF48452">
    <property type="entry name" value="TPR-like"/>
    <property type="match status" value="1"/>
</dbReference>
<gene>
    <name evidence="2" type="ORF">LNP07_00230</name>
</gene>
<feature type="domain" description="DUF218" evidence="1">
    <location>
        <begin position="206"/>
        <end position="324"/>
    </location>
</feature>
<name>A0ABT0I099_9LACO</name>